<dbReference type="PANTHER" id="PTHR45953">
    <property type="entry name" value="IDURONATE 2-SULFATASE"/>
    <property type="match status" value="1"/>
</dbReference>
<dbReference type="PANTHER" id="PTHR45953:SF1">
    <property type="entry name" value="IDURONATE 2-SULFATASE"/>
    <property type="match status" value="1"/>
</dbReference>
<evidence type="ECO:0000313" key="4">
    <source>
        <dbReference type="EMBL" id="GEM38361.1"/>
    </source>
</evidence>
<dbReference type="Pfam" id="PF00884">
    <property type="entry name" value="Sulfatase"/>
    <property type="match status" value="1"/>
</dbReference>
<evidence type="ECO:0000313" key="5">
    <source>
        <dbReference type="Proteomes" id="UP000321424"/>
    </source>
</evidence>
<dbReference type="InterPro" id="IPR000917">
    <property type="entry name" value="Sulfatase_N"/>
</dbReference>
<dbReference type="GO" id="GO:0008484">
    <property type="term" value="F:sulfuric ester hydrolase activity"/>
    <property type="evidence" value="ECO:0007669"/>
    <property type="project" value="TreeGrafter"/>
</dbReference>
<keyword evidence="2" id="KW-0378">Hydrolase</keyword>
<dbReference type="SUPFAM" id="SSF53649">
    <property type="entry name" value="Alkaline phosphatase-like"/>
    <property type="match status" value="1"/>
</dbReference>
<dbReference type="GO" id="GO:0046872">
    <property type="term" value="F:metal ion binding"/>
    <property type="evidence" value="ECO:0007669"/>
    <property type="project" value="UniProtKB-KW"/>
</dbReference>
<gene>
    <name evidence="4" type="ORF">NN4_28800</name>
</gene>
<dbReference type="Proteomes" id="UP000321424">
    <property type="component" value="Unassembled WGS sequence"/>
</dbReference>
<dbReference type="EMBL" id="BJXA01000015">
    <property type="protein sequence ID" value="GEM38361.1"/>
    <property type="molecule type" value="Genomic_DNA"/>
</dbReference>
<keyword evidence="5" id="KW-1185">Reference proteome</keyword>
<name>A0A511MD16_9NOCA</name>
<proteinExistence type="predicted"/>
<dbReference type="OrthoDB" id="9777306at2"/>
<evidence type="ECO:0000256" key="1">
    <source>
        <dbReference type="ARBA" id="ARBA00022723"/>
    </source>
</evidence>
<comment type="caution">
    <text evidence="4">The sequence shown here is derived from an EMBL/GenBank/DDBJ whole genome shotgun (WGS) entry which is preliminary data.</text>
</comment>
<dbReference type="CDD" id="cd16148">
    <property type="entry name" value="sulfatase_like"/>
    <property type="match status" value="1"/>
</dbReference>
<accession>A0A511MD16</accession>
<organism evidence="4 5">
    <name type="scientific">Nocardia ninae NBRC 108245</name>
    <dbReference type="NCBI Taxonomy" id="1210091"/>
    <lineage>
        <taxon>Bacteria</taxon>
        <taxon>Bacillati</taxon>
        <taxon>Actinomycetota</taxon>
        <taxon>Actinomycetes</taxon>
        <taxon>Mycobacteriales</taxon>
        <taxon>Nocardiaceae</taxon>
        <taxon>Nocardia</taxon>
    </lineage>
</organism>
<dbReference type="GO" id="GO:0005737">
    <property type="term" value="C:cytoplasm"/>
    <property type="evidence" value="ECO:0007669"/>
    <property type="project" value="TreeGrafter"/>
</dbReference>
<keyword evidence="1" id="KW-0479">Metal-binding</keyword>
<feature type="domain" description="Sulfatase N-terminal" evidence="3">
    <location>
        <begin position="4"/>
        <end position="331"/>
    </location>
</feature>
<sequence length="598" mass="67526">MRAVLMLFDSLNRRLLPPYGAEWVHAPNFIRLAAHTVRFDNCYGGSMPCMPARREMHTGRYNFLHRSWGPLEPFDDSVPEMLSAAGIYPHLVTDHPHYWEDGGATYHSRFRTFEFFRGQEGDAWKGQVADPPQPQSPRRVRHQLWRQDLVNRQHLTREADHPQIRTVNAGLEFIRTNHAEDAWFVQIECFDPHEPFFSHRDYHRHYPALDATSESPAWPDYKRVEEDSETVHRTRAEYAALLTMCDASLGRVLDVFDELGLWDDTLLIVCTDHGFLLGEHGWWGKNVQPWYDENIHTPLFLWDPIARTKAGTCRELVQTIDFGPTLLDFFGLQPTADMQGRSLLPLLRDPAPDRHRVGALFGVFGGHVNVTDGRYVYLRAPAAPGNAPLFEHTLMPTHMATRFTPGELETAQLVGPLSFTKNVPVLRVPGFAVGDPFAFGTVLFDLDSDPHQENPIVDDDLELRMIDLLLDLMRANDAPDSQFLRLGLPLAGKAAGRHLLARTQLPIYQEAVEPLPVPEDFPTGRPGVNTPITELLATADTRTVVEAALGPAIARIAEQTASATLLELAPFSPVLTRRTLYSLDRALAESRPISRHPQ</sequence>
<reference evidence="4 5" key="1">
    <citation type="submission" date="2019-07" db="EMBL/GenBank/DDBJ databases">
        <title>Whole genome shotgun sequence of Nocardia ninae NBRC 108245.</title>
        <authorList>
            <person name="Hosoyama A."/>
            <person name="Uohara A."/>
            <person name="Ohji S."/>
            <person name="Ichikawa N."/>
        </authorList>
    </citation>
    <scope>NUCLEOTIDE SEQUENCE [LARGE SCALE GENOMIC DNA]</scope>
    <source>
        <strain evidence="4 5">NBRC 108245</strain>
    </source>
</reference>
<evidence type="ECO:0000256" key="2">
    <source>
        <dbReference type="ARBA" id="ARBA00022801"/>
    </source>
</evidence>
<evidence type="ECO:0000259" key="3">
    <source>
        <dbReference type="Pfam" id="PF00884"/>
    </source>
</evidence>
<dbReference type="AlphaFoldDB" id="A0A511MD16"/>
<dbReference type="Gene3D" id="3.40.720.10">
    <property type="entry name" value="Alkaline Phosphatase, subunit A"/>
    <property type="match status" value="1"/>
</dbReference>
<dbReference type="RefSeq" id="WP_147130550.1">
    <property type="nucleotide sequence ID" value="NZ_BJXA01000015.1"/>
</dbReference>
<protein>
    <submittedName>
        <fullName evidence="4">Sulfatase</fullName>
    </submittedName>
</protein>
<dbReference type="InterPro" id="IPR017850">
    <property type="entry name" value="Alkaline_phosphatase_core_sf"/>
</dbReference>